<comment type="caution">
    <text evidence="2">The sequence shown here is derived from an EMBL/GenBank/DDBJ whole genome shotgun (WGS) entry which is preliminary data.</text>
</comment>
<sequence>MTRTTTFRARLLREGEPPRTVTERAPSDVPPRTLRRSASGSGIYDIYALLDAEGWPATATYSFVQTLSPARSAADD</sequence>
<organism evidence="2 3">
    <name type="scientific">Leifsonia aquatica</name>
    <name type="common">Corynebacterium aquaticum</name>
    <dbReference type="NCBI Taxonomy" id="144185"/>
    <lineage>
        <taxon>Bacteria</taxon>
        <taxon>Bacillati</taxon>
        <taxon>Actinomycetota</taxon>
        <taxon>Actinomycetes</taxon>
        <taxon>Micrococcales</taxon>
        <taxon>Microbacteriaceae</taxon>
        <taxon>Leifsonia</taxon>
    </lineage>
</organism>
<reference evidence="2 3" key="1">
    <citation type="submission" date="2020-08" db="EMBL/GenBank/DDBJ databases">
        <title>Sequencing the genomes of 1000 actinobacteria strains.</title>
        <authorList>
            <person name="Klenk H.-P."/>
        </authorList>
    </citation>
    <scope>NUCLEOTIDE SEQUENCE [LARGE SCALE GENOMIC DNA]</scope>
    <source>
        <strain evidence="2 3">DSM 20146</strain>
    </source>
</reference>
<feature type="compositionally biased region" description="Basic and acidic residues" evidence="1">
    <location>
        <begin position="11"/>
        <end position="26"/>
    </location>
</feature>
<keyword evidence="3" id="KW-1185">Reference proteome</keyword>
<dbReference type="EMBL" id="JACHVP010000002">
    <property type="protein sequence ID" value="MBB2967397.1"/>
    <property type="molecule type" value="Genomic_DNA"/>
</dbReference>
<dbReference type="AlphaFoldDB" id="A0A7W4UWN1"/>
<accession>A0A7W4UWN1</accession>
<dbReference type="RefSeq" id="WP_021763034.1">
    <property type="nucleotide sequence ID" value="NZ_DAMDIH010000003.1"/>
</dbReference>
<evidence type="ECO:0000313" key="2">
    <source>
        <dbReference type="EMBL" id="MBB2967397.1"/>
    </source>
</evidence>
<dbReference type="Proteomes" id="UP000538196">
    <property type="component" value="Unassembled WGS sequence"/>
</dbReference>
<name>A0A7W4UWN1_LEIAQ</name>
<gene>
    <name evidence="2" type="ORF">FHX33_002160</name>
</gene>
<proteinExistence type="predicted"/>
<protein>
    <submittedName>
        <fullName evidence="2">Uncharacterized protein</fullName>
    </submittedName>
</protein>
<feature type="region of interest" description="Disordered" evidence="1">
    <location>
        <begin position="1"/>
        <end position="37"/>
    </location>
</feature>
<evidence type="ECO:0000256" key="1">
    <source>
        <dbReference type="SAM" id="MobiDB-lite"/>
    </source>
</evidence>
<evidence type="ECO:0000313" key="3">
    <source>
        <dbReference type="Proteomes" id="UP000538196"/>
    </source>
</evidence>